<keyword evidence="1" id="KW-0472">Membrane</keyword>
<dbReference type="EMBL" id="QPJM01000008">
    <property type="protein sequence ID" value="RCW82393.1"/>
    <property type="molecule type" value="Genomic_DNA"/>
</dbReference>
<gene>
    <name evidence="2" type="ORF">C7476_108208</name>
</gene>
<feature type="transmembrane region" description="Helical" evidence="1">
    <location>
        <begin position="417"/>
        <end position="435"/>
    </location>
</feature>
<comment type="caution">
    <text evidence="2">The sequence shown here is derived from an EMBL/GenBank/DDBJ whole genome shotgun (WGS) entry which is preliminary data.</text>
</comment>
<feature type="transmembrane region" description="Helical" evidence="1">
    <location>
        <begin position="391"/>
        <end position="411"/>
    </location>
</feature>
<dbReference type="RefSeq" id="WP_114430847.1">
    <property type="nucleotide sequence ID" value="NZ_QPJM01000008.1"/>
</dbReference>
<evidence type="ECO:0008006" key="4">
    <source>
        <dbReference type="Google" id="ProtNLM"/>
    </source>
</evidence>
<dbReference type="OrthoDB" id="6865449at2"/>
<dbReference type="Proteomes" id="UP000253324">
    <property type="component" value="Unassembled WGS sequence"/>
</dbReference>
<accession>A0A368YQB7</accession>
<keyword evidence="3" id="KW-1185">Reference proteome</keyword>
<evidence type="ECO:0000313" key="3">
    <source>
        <dbReference type="Proteomes" id="UP000253324"/>
    </source>
</evidence>
<name>A0A368YQB7_9HYPH</name>
<organism evidence="2 3">
    <name type="scientific">Phyllobacterium bourgognense</name>
    <dbReference type="NCBI Taxonomy" id="314236"/>
    <lineage>
        <taxon>Bacteria</taxon>
        <taxon>Pseudomonadati</taxon>
        <taxon>Pseudomonadota</taxon>
        <taxon>Alphaproteobacteria</taxon>
        <taxon>Hyphomicrobiales</taxon>
        <taxon>Phyllobacteriaceae</taxon>
        <taxon>Phyllobacterium</taxon>
    </lineage>
</organism>
<evidence type="ECO:0000256" key="1">
    <source>
        <dbReference type="SAM" id="Phobius"/>
    </source>
</evidence>
<feature type="transmembrane region" description="Helical" evidence="1">
    <location>
        <begin position="537"/>
        <end position="560"/>
    </location>
</feature>
<sequence length="563" mass="61884">MVPIKLENFMPLNPAEVKLVAELGSGDFERLGDGLRPEWDDPDRIVRAELVRFLLLGVDSGHRLHEKGLRLSGARVIGKLDLEGCRFQRDIGLKDCLFDAPPVFRSAVIDNLFLDGSSLPGLQADRLEARGELSLRSATLTGQIRLSGARIGGNIEADAVTLVLPEQVAILADQLEVRGSVLLRGADIKGSIDLSGARIGADINAAGARIERPEGLALDGEGVAVRGDLVLKGSMIAGETRLWGADFGGNVHCGSATLNQPGGYCLRLNRARIGGAFFLRNNASVGGVLDLTAAAIGAIYDDEASWPQPGNLLLNRCRYDAFIGGPVDAKSRLSWLARQVPERWKEEFWPQPYEQLSAVLRDMGHDEDARTVLIEKERLQRRARRARTRNPWMWIALASSDGILAVTVRYGRQPLYALFWLFLFWVIGATVFDFAERNSALKPNSPVMLRSLEWTMCAHGQEQTVYMPSVGQVIAGRAEAGQSQMECFLNQPEASSYPGFRPLMYSLDTLLPVMELGQREYWRPDPSKPTGSLALHYFFFQSVIGWALSLLAIAGFSGLVKSR</sequence>
<keyword evidence="1" id="KW-0812">Transmembrane</keyword>
<keyword evidence="1" id="KW-1133">Transmembrane helix</keyword>
<dbReference type="AlphaFoldDB" id="A0A368YQB7"/>
<reference evidence="2 3" key="1">
    <citation type="submission" date="2018-07" db="EMBL/GenBank/DDBJ databases">
        <title>Genomic Encyclopedia of Type Strains, Phase III (KMG-III): the genomes of soil and plant-associated and newly described type strains.</title>
        <authorList>
            <person name="Whitman W."/>
        </authorList>
    </citation>
    <scope>NUCLEOTIDE SEQUENCE [LARGE SCALE GENOMIC DNA]</scope>
    <source>
        <strain evidence="2 3">31-25a</strain>
    </source>
</reference>
<evidence type="ECO:0000313" key="2">
    <source>
        <dbReference type="EMBL" id="RCW82393.1"/>
    </source>
</evidence>
<proteinExistence type="predicted"/>
<protein>
    <recommendedName>
        <fullName evidence="4">Membrane-associated oxidoreductase</fullName>
    </recommendedName>
</protein>